<evidence type="ECO:0000313" key="1">
    <source>
        <dbReference type="EMBL" id="GMT12279.1"/>
    </source>
</evidence>
<gene>
    <name evidence="1" type="ORF">PFISCL1PPCAC_3576</name>
</gene>
<dbReference type="EMBL" id="BTSY01000001">
    <property type="protein sequence ID" value="GMT12279.1"/>
    <property type="molecule type" value="Genomic_DNA"/>
</dbReference>
<comment type="caution">
    <text evidence="1">The sequence shown here is derived from an EMBL/GenBank/DDBJ whole genome shotgun (WGS) entry which is preliminary data.</text>
</comment>
<reference evidence="1" key="1">
    <citation type="submission" date="2023-10" db="EMBL/GenBank/DDBJ databases">
        <title>Genome assembly of Pristionchus species.</title>
        <authorList>
            <person name="Yoshida K."/>
            <person name="Sommer R.J."/>
        </authorList>
    </citation>
    <scope>NUCLEOTIDE SEQUENCE</scope>
    <source>
        <strain evidence="1">RS5133</strain>
    </source>
</reference>
<evidence type="ECO:0000313" key="2">
    <source>
        <dbReference type="Proteomes" id="UP001432322"/>
    </source>
</evidence>
<proteinExistence type="predicted"/>
<accession>A0AAV5V2Y8</accession>
<dbReference type="AlphaFoldDB" id="A0AAV5V2Y8"/>
<feature type="non-terminal residue" evidence="1">
    <location>
        <position position="1"/>
    </location>
</feature>
<name>A0AAV5V2Y8_9BILA</name>
<keyword evidence="2" id="KW-1185">Reference proteome</keyword>
<protein>
    <submittedName>
        <fullName evidence="1">Uncharacterized protein</fullName>
    </submittedName>
</protein>
<dbReference type="Proteomes" id="UP001432322">
    <property type="component" value="Unassembled WGS sequence"/>
</dbReference>
<sequence>LQWLRAADAAPLLRSCASWWLPRAWLRVRPCAQHHQQHTIALSLCAHDVAASSCVPPAHQPGIREWKPYSRSDAIQLQEAQVRAVPGEVPFRAISNPMYKTKMCENFELGASGLCACAKRYEYIHPTDREFIAYKA</sequence>
<organism evidence="1 2">
    <name type="scientific">Pristionchus fissidentatus</name>
    <dbReference type="NCBI Taxonomy" id="1538716"/>
    <lineage>
        <taxon>Eukaryota</taxon>
        <taxon>Metazoa</taxon>
        <taxon>Ecdysozoa</taxon>
        <taxon>Nematoda</taxon>
        <taxon>Chromadorea</taxon>
        <taxon>Rhabditida</taxon>
        <taxon>Rhabditina</taxon>
        <taxon>Diplogasteromorpha</taxon>
        <taxon>Diplogasteroidea</taxon>
        <taxon>Neodiplogasteridae</taxon>
        <taxon>Pristionchus</taxon>
    </lineage>
</organism>